<dbReference type="InterPro" id="IPR039422">
    <property type="entry name" value="MarR/SlyA-like"/>
</dbReference>
<keyword evidence="4" id="KW-1185">Reference proteome</keyword>
<dbReference type="RefSeq" id="WP_319159668.1">
    <property type="nucleotide sequence ID" value="NZ_CP138359.1"/>
</dbReference>
<dbReference type="Proteomes" id="UP001304340">
    <property type="component" value="Chromosome"/>
</dbReference>
<evidence type="ECO:0000259" key="2">
    <source>
        <dbReference type="PROSITE" id="PS50995"/>
    </source>
</evidence>
<evidence type="ECO:0000256" key="1">
    <source>
        <dbReference type="SAM" id="MobiDB-lite"/>
    </source>
</evidence>
<dbReference type="AlphaFoldDB" id="A0AAF0Z4Q6"/>
<accession>A0AAF0Z4Q6</accession>
<dbReference type="GO" id="GO:0003700">
    <property type="term" value="F:DNA-binding transcription factor activity"/>
    <property type="evidence" value="ECO:0007669"/>
    <property type="project" value="InterPro"/>
</dbReference>
<evidence type="ECO:0000313" key="4">
    <source>
        <dbReference type="Proteomes" id="UP001304340"/>
    </source>
</evidence>
<reference evidence="4" key="1">
    <citation type="submission" date="2023-11" db="EMBL/GenBank/DDBJ databases">
        <authorList>
            <person name="Helweg L.P."/>
            <person name="Kiel A."/>
            <person name="Hitz F."/>
            <person name="Ruckert-Reed C."/>
            <person name="Busche T."/>
            <person name="Kaltschmidt B."/>
            <person name="Kaltschmidt C."/>
        </authorList>
    </citation>
    <scope>NUCLEOTIDE SEQUENCE [LARGE SCALE GENOMIC DNA]</scope>
    <source>
        <strain evidence="4">4.1</strain>
    </source>
</reference>
<gene>
    <name evidence="3" type="ORF">SANBI_001083</name>
</gene>
<dbReference type="GO" id="GO:0006950">
    <property type="term" value="P:response to stress"/>
    <property type="evidence" value="ECO:0007669"/>
    <property type="project" value="TreeGrafter"/>
</dbReference>
<organism evidence="3 4">
    <name type="scientific">Sanguibacter biliveldensis</name>
    <dbReference type="NCBI Taxonomy" id="3030830"/>
    <lineage>
        <taxon>Bacteria</taxon>
        <taxon>Bacillati</taxon>
        <taxon>Actinomycetota</taxon>
        <taxon>Actinomycetes</taxon>
        <taxon>Micrococcales</taxon>
        <taxon>Sanguibacteraceae</taxon>
        <taxon>Sanguibacter</taxon>
    </lineage>
</organism>
<dbReference type="KEGG" id="sbil:SANBI_001083"/>
<feature type="region of interest" description="Disordered" evidence="1">
    <location>
        <begin position="1"/>
        <end position="20"/>
    </location>
</feature>
<name>A0AAF0Z4Q6_9MICO</name>
<dbReference type="InterPro" id="IPR000835">
    <property type="entry name" value="HTH_MarR-typ"/>
</dbReference>
<sequence length="175" mass="19046">MSTGADDPSGTPTHPDESPTTDRLLEALTAYGTTYAQVGREFAAGAGLHRTDATALVEILGAEERGTPLTPARLSERIGLSFGATSSLLNRLETAHHIERSRGHADRRIVTLRSTSTVHEVADRFFDPLGERITALLEPYSQDEIEQLTRMLAGIREVMETYATEADHARTTTQG</sequence>
<dbReference type="InterPro" id="IPR036388">
    <property type="entry name" value="WH-like_DNA-bd_sf"/>
</dbReference>
<dbReference type="PANTHER" id="PTHR33164:SF106">
    <property type="entry name" value="TRANSCRIPTIONAL REGULATORY PROTEIN"/>
    <property type="match status" value="1"/>
</dbReference>
<dbReference type="EMBL" id="CP138359">
    <property type="protein sequence ID" value="WPF83410.1"/>
    <property type="molecule type" value="Genomic_DNA"/>
</dbReference>
<dbReference type="Gene3D" id="1.10.10.10">
    <property type="entry name" value="Winged helix-like DNA-binding domain superfamily/Winged helix DNA-binding domain"/>
    <property type="match status" value="1"/>
</dbReference>
<dbReference type="SUPFAM" id="SSF46785">
    <property type="entry name" value="Winged helix' DNA-binding domain"/>
    <property type="match status" value="1"/>
</dbReference>
<dbReference type="PRINTS" id="PR00598">
    <property type="entry name" value="HTHMARR"/>
</dbReference>
<dbReference type="SMART" id="SM00347">
    <property type="entry name" value="HTH_MARR"/>
    <property type="match status" value="1"/>
</dbReference>
<feature type="domain" description="HTH marR-type" evidence="2">
    <location>
        <begin position="17"/>
        <end position="157"/>
    </location>
</feature>
<protein>
    <submittedName>
        <fullName evidence="3">MarR family winged helix-turn-helix transcriptional regulator</fullName>
    </submittedName>
</protein>
<proteinExistence type="predicted"/>
<dbReference type="Pfam" id="PF12802">
    <property type="entry name" value="MarR_2"/>
    <property type="match status" value="1"/>
</dbReference>
<dbReference type="PANTHER" id="PTHR33164">
    <property type="entry name" value="TRANSCRIPTIONAL REGULATOR, MARR FAMILY"/>
    <property type="match status" value="1"/>
</dbReference>
<dbReference type="InterPro" id="IPR036390">
    <property type="entry name" value="WH_DNA-bd_sf"/>
</dbReference>
<evidence type="ECO:0000313" key="3">
    <source>
        <dbReference type="EMBL" id="WPF83410.1"/>
    </source>
</evidence>
<dbReference type="PROSITE" id="PS50995">
    <property type="entry name" value="HTH_MARR_2"/>
    <property type="match status" value="1"/>
</dbReference>